<dbReference type="InterPro" id="IPR026337">
    <property type="entry name" value="AKG_HExxH"/>
</dbReference>
<accession>A0A5M3WJ88</accession>
<name>A0A5M3WJ88_9ACTN</name>
<dbReference type="NCBIfam" id="TIGR04267">
    <property type="entry name" value="mod_HExxH"/>
    <property type="match status" value="1"/>
</dbReference>
<evidence type="ECO:0000313" key="1">
    <source>
        <dbReference type="EMBL" id="GES08239.1"/>
    </source>
</evidence>
<gene>
    <name evidence="1" type="ORF">Amac_018350</name>
</gene>
<comment type="caution">
    <text evidence="1">The sequence shown here is derived from an EMBL/GenBank/DDBJ whole genome shotgun (WGS) entry which is preliminary data.</text>
</comment>
<organism evidence="1 2">
    <name type="scientific">Acrocarpospora macrocephala</name>
    <dbReference type="NCBI Taxonomy" id="150177"/>
    <lineage>
        <taxon>Bacteria</taxon>
        <taxon>Bacillati</taxon>
        <taxon>Actinomycetota</taxon>
        <taxon>Actinomycetes</taxon>
        <taxon>Streptosporangiales</taxon>
        <taxon>Streptosporangiaceae</taxon>
        <taxon>Acrocarpospora</taxon>
    </lineage>
</organism>
<protein>
    <submittedName>
        <fullName evidence="1">Uncharacterized protein</fullName>
    </submittedName>
</protein>
<proteinExistence type="predicted"/>
<reference evidence="1 2" key="1">
    <citation type="submission" date="2019-10" db="EMBL/GenBank/DDBJ databases">
        <title>Whole genome shotgun sequence of Acrocarpospora macrocephala NBRC 16266.</title>
        <authorList>
            <person name="Ichikawa N."/>
            <person name="Kimura A."/>
            <person name="Kitahashi Y."/>
            <person name="Komaki H."/>
            <person name="Oguchi A."/>
        </authorList>
    </citation>
    <scope>NUCLEOTIDE SEQUENCE [LARGE SCALE GENOMIC DNA]</scope>
    <source>
        <strain evidence="1 2">NBRC 16266</strain>
    </source>
</reference>
<dbReference type="RefSeq" id="WP_170322393.1">
    <property type="nucleotide sequence ID" value="NZ_BLAE01000009.1"/>
</dbReference>
<dbReference type="Proteomes" id="UP000331127">
    <property type="component" value="Unassembled WGS sequence"/>
</dbReference>
<keyword evidence="2" id="KW-1185">Reference proteome</keyword>
<dbReference type="AlphaFoldDB" id="A0A5M3WJ88"/>
<dbReference type="EMBL" id="BLAE01000009">
    <property type="protein sequence ID" value="GES08239.1"/>
    <property type="molecule type" value="Genomic_DNA"/>
</dbReference>
<evidence type="ECO:0000313" key="2">
    <source>
        <dbReference type="Proteomes" id="UP000331127"/>
    </source>
</evidence>
<sequence length="123" mass="12722">MACAASIGTGDVLKDHHPWYAEEVLGGVTTFVPLSRPAGRPTSATSRYAFGAFAGSLPPNGWMLASLLSHEVQHSKLWALLDLIPLTARAALAVGGAKDGRTIAVRPLEHLGSLCGVTGMGAC</sequence>